<dbReference type="GO" id="GO:0030295">
    <property type="term" value="F:protein kinase activator activity"/>
    <property type="evidence" value="ECO:0007669"/>
    <property type="project" value="TreeGrafter"/>
</dbReference>
<dbReference type="GO" id="GO:1990316">
    <property type="term" value="C:Atg1/ULK1 kinase complex"/>
    <property type="evidence" value="ECO:0007669"/>
    <property type="project" value="TreeGrafter"/>
</dbReference>
<dbReference type="Proteomes" id="UP000095085">
    <property type="component" value="Unassembled WGS sequence"/>
</dbReference>
<dbReference type="PANTHER" id="PTHR28005">
    <property type="entry name" value="AUTOPHAGY-RELATED PROTEIN 17"/>
    <property type="match status" value="1"/>
</dbReference>
<comment type="similarity">
    <text evidence="1 6">Belongs to the ATG17 family.</text>
</comment>
<organism evidence="9 10">
    <name type="scientific">Hyphopichia burtonii NRRL Y-1933</name>
    <dbReference type="NCBI Taxonomy" id="984485"/>
    <lineage>
        <taxon>Eukaryota</taxon>
        <taxon>Fungi</taxon>
        <taxon>Dikarya</taxon>
        <taxon>Ascomycota</taxon>
        <taxon>Saccharomycotina</taxon>
        <taxon>Pichiomycetes</taxon>
        <taxon>Debaryomycetaceae</taxon>
        <taxon>Hyphopichia</taxon>
    </lineage>
</organism>
<keyword evidence="3 6" id="KW-0963">Cytoplasm</keyword>
<dbReference type="PANTHER" id="PTHR28005:SF1">
    <property type="entry name" value="AUTOPHAGY-RELATED PROTEIN 17"/>
    <property type="match status" value="1"/>
</dbReference>
<gene>
    <name evidence="9" type="ORF">HYPBUDRAFT_151260</name>
</gene>
<evidence type="ECO:0000256" key="4">
    <source>
        <dbReference type="ARBA" id="ARBA00023006"/>
    </source>
</evidence>
<evidence type="ECO:0000259" key="8">
    <source>
        <dbReference type="Pfam" id="PF04108"/>
    </source>
</evidence>
<proteinExistence type="inferred from homology"/>
<keyword evidence="10" id="KW-1185">Reference proteome</keyword>
<dbReference type="OrthoDB" id="1937984at2759"/>
<comment type="subcellular location">
    <subcellularLocation>
        <location evidence="6">Cytoplasm</location>
    </subcellularLocation>
    <subcellularLocation>
        <location evidence="6">Preautophagosomal structure membrane</location>
        <topology evidence="6">Peripheral membrane protein</topology>
    </subcellularLocation>
</comment>
<dbReference type="GO" id="GO:0060090">
    <property type="term" value="F:molecular adaptor activity"/>
    <property type="evidence" value="ECO:0007669"/>
    <property type="project" value="TreeGrafter"/>
</dbReference>
<accession>A0A1E4RQL7</accession>
<reference evidence="10" key="1">
    <citation type="submission" date="2016-05" db="EMBL/GenBank/DDBJ databases">
        <title>Comparative genomics of biotechnologically important yeasts.</title>
        <authorList>
            <consortium name="DOE Joint Genome Institute"/>
            <person name="Riley R."/>
            <person name="Haridas S."/>
            <person name="Wolfe K.H."/>
            <person name="Lopes M.R."/>
            <person name="Hittinger C.T."/>
            <person name="Goker M."/>
            <person name="Salamov A."/>
            <person name="Wisecaver J."/>
            <person name="Long T.M."/>
            <person name="Aerts A.L."/>
            <person name="Barry K."/>
            <person name="Choi C."/>
            <person name="Clum A."/>
            <person name="Coughlan A.Y."/>
            <person name="Deshpande S."/>
            <person name="Douglass A.P."/>
            <person name="Hanson S.J."/>
            <person name="Klenk H.-P."/>
            <person name="Labutti K."/>
            <person name="Lapidus A."/>
            <person name="Lindquist E."/>
            <person name="Lipzen A."/>
            <person name="Meier-Kolthoff J.P."/>
            <person name="Ohm R.A."/>
            <person name="Otillar R.P."/>
            <person name="Pangilinan J."/>
            <person name="Peng Y."/>
            <person name="Rokas A."/>
            <person name="Rosa C.A."/>
            <person name="Scheuner C."/>
            <person name="Sibirny A.A."/>
            <person name="Slot J.C."/>
            <person name="Stielow J.B."/>
            <person name="Sun H."/>
            <person name="Kurtzman C.P."/>
            <person name="Blackwell M."/>
            <person name="Grigoriev I.V."/>
            <person name="Jeffries T.W."/>
        </authorList>
    </citation>
    <scope>NUCLEOTIDE SEQUENCE [LARGE SCALE GENOMIC DNA]</scope>
    <source>
        <strain evidence="10">NRRL Y-1933</strain>
    </source>
</reference>
<keyword evidence="5" id="KW-0472">Membrane</keyword>
<keyword evidence="7" id="KW-0175">Coiled coil</keyword>
<feature type="coiled-coil region" evidence="7">
    <location>
        <begin position="211"/>
        <end position="238"/>
    </location>
</feature>
<dbReference type="STRING" id="984485.A0A1E4RQL7"/>
<dbReference type="GO" id="GO:0034727">
    <property type="term" value="P:piecemeal microautophagy of the nucleus"/>
    <property type="evidence" value="ECO:0007669"/>
    <property type="project" value="TreeGrafter"/>
</dbReference>
<name>A0A1E4RQL7_9ASCO</name>
<dbReference type="GO" id="GO:0000045">
    <property type="term" value="P:autophagosome assembly"/>
    <property type="evidence" value="ECO:0007669"/>
    <property type="project" value="TreeGrafter"/>
</dbReference>
<evidence type="ECO:0000256" key="1">
    <source>
        <dbReference type="ARBA" id="ARBA00006259"/>
    </source>
</evidence>
<sequence>MSLAIDKSQVKAWLDHSSKMLERAREMCTEAQSLLLSTSYQIETYLPERLRFCKFMNDKLTNQQKVLSRTVESIRKETELELTRFSDKINEVLVPALEHLNNIVLQLQYTKIPSFIVEESFQLEVQNKSSKSYISLGDFISVDALALLKTNIEIYKTNSQKLHQMLRSNLNDILINPFQSTITKQYSKVIKQYDEKLPMQFGMKVTSAGPVVESNNTINTLLKENQSLEQELAAILAMLTNHYDQCVRGLSLMEGNANYTPVDLEVLQNDALELPEVMKELNTVYNVILKNESRAKLYLEAAIPHADNIIELSKHLFESYKEFRNKHIAKFLVLSMKAKERFSDCSIEGEPEKDPIDIYSETINQLSYHYGQFLEVYKSNYLHELHYEKYVYPRKFIKKLADFLDDGLYQFQEEERDRRKKWLTKYGDFIPKEFKLPGEYNQPMVVQVVTDGLDDIEQKDVSQEDDEEMMLLKLISSNK</sequence>
<evidence type="ECO:0000313" key="10">
    <source>
        <dbReference type="Proteomes" id="UP000095085"/>
    </source>
</evidence>
<dbReference type="GO" id="GO:0000422">
    <property type="term" value="P:autophagy of mitochondrion"/>
    <property type="evidence" value="ECO:0007669"/>
    <property type="project" value="TreeGrafter"/>
</dbReference>
<dbReference type="Pfam" id="PF04108">
    <property type="entry name" value="ATG17_like"/>
    <property type="match status" value="1"/>
</dbReference>
<feature type="domain" description="Autophagy protein ATG17-like" evidence="8">
    <location>
        <begin position="21"/>
        <end position="430"/>
    </location>
</feature>
<evidence type="ECO:0000256" key="3">
    <source>
        <dbReference type="ARBA" id="ARBA00022490"/>
    </source>
</evidence>
<dbReference type="EMBL" id="KV454538">
    <property type="protein sequence ID" value="ODV69528.1"/>
    <property type="molecule type" value="Genomic_DNA"/>
</dbReference>
<evidence type="ECO:0000313" key="9">
    <source>
        <dbReference type="EMBL" id="ODV69528.1"/>
    </source>
</evidence>
<evidence type="ECO:0000256" key="2">
    <source>
        <dbReference type="ARBA" id="ARBA00013806"/>
    </source>
</evidence>
<comment type="function">
    <text evidence="6">Autophagy-specific protein that functions in response to autophagy-inducing signals as a scaffold to recruit other ATG proteins to organize preautophagosomal structure (PAS) formation. Modulates the timing and magnitude of the autophagy response, such as the size of the sequestering vesicles. Plays particularly a role in pexophagy and nucleophagy.</text>
</comment>
<dbReference type="AlphaFoldDB" id="A0A1E4RQL7"/>
<dbReference type="GeneID" id="30994959"/>
<dbReference type="InterPro" id="IPR045326">
    <property type="entry name" value="ATG17-like_dom"/>
</dbReference>
<evidence type="ECO:0000256" key="6">
    <source>
        <dbReference type="RuleBase" id="RU368080"/>
    </source>
</evidence>
<evidence type="ECO:0000256" key="7">
    <source>
        <dbReference type="SAM" id="Coils"/>
    </source>
</evidence>
<keyword evidence="4 6" id="KW-0072">Autophagy</keyword>
<protein>
    <recommendedName>
        <fullName evidence="2 6">Autophagy-related protein 17</fullName>
    </recommendedName>
</protein>
<dbReference type="GO" id="GO:0034045">
    <property type="term" value="C:phagophore assembly site membrane"/>
    <property type="evidence" value="ECO:0007669"/>
    <property type="project" value="UniProtKB-SubCell"/>
</dbReference>
<evidence type="ECO:0000256" key="5">
    <source>
        <dbReference type="ARBA" id="ARBA00023136"/>
    </source>
</evidence>
<dbReference type="InterPro" id="IPR007240">
    <property type="entry name" value="Atg17"/>
</dbReference>
<dbReference type="RefSeq" id="XP_020078595.1">
    <property type="nucleotide sequence ID" value="XM_020220409.1"/>
</dbReference>